<evidence type="ECO:0000313" key="2">
    <source>
        <dbReference type="EMBL" id="KAK3247349.1"/>
    </source>
</evidence>
<feature type="region of interest" description="Disordered" evidence="1">
    <location>
        <begin position="298"/>
        <end position="318"/>
    </location>
</feature>
<name>A0AAE0C3U7_9CHLO</name>
<dbReference type="PROSITE" id="PS50096">
    <property type="entry name" value="IQ"/>
    <property type="match status" value="1"/>
</dbReference>
<sequence length="458" mass="48017">MWGSWELIQLCNTGSDEGNPVYHSQPLGTALGDSGRGVGEQALLRPGSGAGRGQRGGTGCGLGGEEVARLAEVDDDGGEDGDEEAAYGDTVGWKERWIRLLSFALARGVAGLIIRRAVGRCPAGGGWRWAGGVRVRGGMGRGEAAGWEEMGRLVLMDREWEDAIEETDYARQDRHGGETQESGGEQHEQSEKASAGAGEAGRMGVKESAPPRLGLEGRRRAQAGAGGPIQAASRVEAILAEWDDLSSPGLEGGVWTQKQSGASPEQAMALAEEGVDTLIRVSRRVASLLEGAVGMGGTGEGAEGDVGGRATVGMGPQVGTVRRDSYSASVERIAQVRGHLARQSAQRLQSHRVVAGGRGLQAQIGGRGEPAWKTQQQCVGRAVAEGLSSGGKGELAPETWQQRTGGADAEGFGWPSEAERDPFLTHEVQRIRISVPKCVLKPLIPGEGTQCSRSFVVM</sequence>
<protein>
    <submittedName>
        <fullName evidence="2">Uncharacterized protein</fullName>
    </submittedName>
</protein>
<comment type="caution">
    <text evidence="2">The sequence shown here is derived from an EMBL/GenBank/DDBJ whole genome shotgun (WGS) entry which is preliminary data.</text>
</comment>
<gene>
    <name evidence="2" type="ORF">CYMTET_43150</name>
</gene>
<proteinExistence type="predicted"/>
<dbReference type="Proteomes" id="UP001190700">
    <property type="component" value="Unassembled WGS sequence"/>
</dbReference>
<feature type="compositionally biased region" description="Gly residues" evidence="1">
    <location>
        <begin position="48"/>
        <end position="63"/>
    </location>
</feature>
<feature type="region of interest" description="Disordered" evidence="1">
    <location>
        <begin position="38"/>
        <end position="63"/>
    </location>
</feature>
<evidence type="ECO:0000313" key="3">
    <source>
        <dbReference type="Proteomes" id="UP001190700"/>
    </source>
</evidence>
<feature type="compositionally biased region" description="Basic and acidic residues" evidence="1">
    <location>
        <begin position="169"/>
        <end position="191"/>
    </location>
</feature>
<feature type="compositionally biased region" description="Gly residues" evidence="1">
    <location>
        <begin position="298"/>
        <end position="307"/>
    </location>
</feature>
<dbReference type="AlphaFoldDB" id="A0AAE0C3U7"/>
<keyword evidence="3" id="KW-1185">Reference proteome</keyword>
<accession>A0AAE0C3U7</accession>
<dbReference type="EMBL" id="LGRX02029047">
    <property type="protein sequence ID" value="KAK3247349.1"/>
    <property type="molecule type" value="Genomic_DNA"/>
</dbReference>
<reference evidence="2 3" key="1">
    <citation type="journal article" date="2015" name="Genome Biol. Evol.">
        <title>Comparative Genomics of a Bacterivorous Green Alga Reveals Evolutionary Causalities and Consequences of Phago-Mixotrophic Mode of Nutrition.</title>
        <authorList>
            <person name="Burns J.A."/>
            <person name="Paasch A."/>
            <person name="Narechania A."/>
            <person name="Kim E."/>
        </authorList>
    </citation>
    <scope>NUCLEOTIDE SEQUENCE [LARGE SCALE GENOMIC DNA]</scope>
    <source>
        <strain evidence="2 3">PLY_AMNH</strain>
    </source>
</reference>
<evidence type="ECO:0000256" key="1">
    <source>
        <dbReference type="SAM" id="MobiDB-lite"/>
    </source>
</evidence>
<feature type="region of interest" description="Disordered" evidence="1">
    <location>
        <begin position="169"/>
        <end position="214"/>
    </location>
</feature>
<organism evidence="2 3">
    <name type="scientific">Cymbomonas tetramitiformis</name>
    <dbReference type="NCBI Taxonomy" id="36881"/>
    <lineage>
        <taxon>Eukaryota</taxon>
        <taxon>Viridiplantae</taxon>
        <taxon>Chlorophyta</taxon>
        <taxon>Pyramimonadophyceae</taxon>
        <taxon>Pyramimonadales</taxon>
        <taxon>Pyramimonadaceae</taxon>
        <taxon>Cymbomonas</taxon>
    </lineage>
</organism>